<dbReference type="PROSITE" id="PS00086">
    <property type="entry name" value="CYTOCHROME_P450"/>
    <property type="match status" value="1"/>
</dbReference>
<evidence type="ECO:0000256" key="4">
    <source>
        <dbReference type="ARBA" id="ARBA00022723"/>
    </source>
</evidence>
<dbReference type="InterPro" id="IPR036396">
    <property type="entry name" value="Cyt_P450_sf"/>
</dbReference>
<protein>
    <recommendedName>
        <fullName evidence="10">Cytochrome P450</fullName>
    </recommendedName>
</protein>
<dbReference type="EMBL" id="JADBGQ010000007">
    <property type="protein sequence ID" value="KAG5390248.1"/>
    <property type="molecule type" value="Genomic_DNA"/>
</dbReference>
<reference evidence="8 9" key="1">
    <citation type="submission" date="2021-03" db="EMBL/GenBank/DDBJ databases">
        <authorList>
            <person name="King G.J."/>
            <person name="Bancroft I."/>
            <person name="Baten A."/>
            <person name="Bloomfield J."/>
            <person name="Borpatragohain P."/>
            <person name="He Z."/>
            <person name="Irish N."/>
            <person name="Irwin J."/>
            <person name="Liu K."/>
            <person name="Mauleon R.P."/>
            <person name="Moore J."/>
            <person name="Morris R."/>
            <person name="Ostergaard L."/>
            <person name="Wang B."/>
            <person name="Wells R."/>
        </authorList>
    </citation>
    <scope>NUCLEOTIDE SEQUENCE [LARGE SCALE GENOMIC DNA]</scope>
    <source>
        <strain evidence="8">R-o-18</strain>
        <tissue evidence="8">Leaf</tissue>
    </source>
</reference>
<comment type="cofactor">
    <cofactor evidence="1">
        <name>heme</name>
        <dbReference type="ChEBI" id="CHEBI:30413"/>
    </cofactor>
</comment>
<evidence type="ECO:0000256" key="3">
    <source>
        <dbReference type="ARBA" id="ARBA00022617"/>
    </source>
</evidence>
<dbReference type="Pfam" id="PF00067">
    <property type="entry name" value="p450"/>
    <property type="match status" value="2"/>
</dbReference>
<dbReference type="PRINTS" id="PR00385">
    <property type="entry name" value="P450"/>
</dbReference>
<dbReference type="InterPro" id="IPR002401">
    <property type="entry name" value="Cyt_P450_E_grp-I"/>
</dbReference>
<comment type="similarity">
    <text evidence="2">Belongs to the cytochrome P450 family.</text>
</comment>
<keyword evidence="7" id="KW-0503">Monooxygenase</keyword>
<dbReference type="Proteomes" id="UP000823674">
    <property type="component" value="Chromosome A08"/>
</dbReference>
<evidence type="ECO:0000313" key="8">
    <source>
        <dbReference type="EMBL" id="KAG5390248.1"/>
    </source>
</evidence>
<dbReference type="CDD" id="cd11064">
    <property type="entry name" value="CYP86A"/>
    <property type="match status" value="2"/>
</dbReference>
<dbReference type="SUPFAM" id="SSF48264">
    <property type="entry name" value="Cytochrome P450"/>
    <property type="match status" value="2"/>
</dbReference>
<keyword evidence="6" id="KW-0408">Iron</keyword>
<dbReference type="Gene3D" id="1.10.630.10">
    <property type="entry name" value="Cytochrome P450"/>
    <property type="match status" value="2"/>
</dbReference>
<accession>A0ABQ7LUK1</accession>
<gene>
    <name evidence="8" type="primary">A08g509510.1_BraROA</name>
    <name evidence="8" type="ORF">IGI04_031789</name>
</gene>
<evidence type="ECO:0000256" key="1">
    <source>
        <dbReference type="ARBA" id="ARBA00001971"/>
    </source>
</evidence>
<organism evidence="8 9">
    <name type="scientific">Brassica rapa subsp. trilocularis</name>
    <dbReference type="NCBI Taxonomy" id="1813537"/>
    <lineage>
        <taxon>Eukaryota</taxon>
        <taxon>Viridiplantae</taxon>
        <taxon>Streptophyta</taxon>
        <taxon>Embryophyta</taxon>
        <taxon>Tracheophyta</taxon>
        <taxon>Spermatophyta</taxon>
        <taxon>Magnoliopsida</taxon>
        <taxon>eudicotyledons</taxon>
        <taxon>Gunneridae</taxon>
        <taxon>Pentapetalae</taxon>
        <taxon>rosids</taxon>
        <taxon>malvids</taxon>
        <taxon>Brassicales</taxon>
        <taxon>Brassicaceae</taxon>
        <taxon>Brassiceae</taxon>
        <taxon>Brassica</taxon>
    </lineage>
</organism>
<dbReference type="PRINTS" id="PR00463">
    <property type="entry name" value="EP450I"/>
</dbReference>
<evidence type="ECO:0000256" key="5">
    <source>
        <dbReference type="ARBA" id="ARBA00023002"/>
    </source>
</evidence>
<evidence type="ECO:0000313" key="9">
    <source>
        <dbReference type="Proteomes" id="UP000823674"/>
    </source>
</evidence>
<keyword evidence="3" id="KW-0349">Heme</keyword>
<name>A0ABQ7LUK1_BRACM</name>
<keyword evidence="5" id="KW-0560">Oxidoreductase</keyword>
<sequence>MDKLNVSQVKRERSAKKHSVYLHIKQTVQSYPWNWPVLGMLPGVLVRLSRIDDIISVLEKNNLTFLLKGPWFAKMDMLFTVDPANIQHMLSSNFSNYNKGPEFKELIDVFGGSILIADGELWKNLRMSSQAILSRQGFQNMSMSVTTSKLKDVLLPLFSRFSEDGTILDLQEVFQRFMFDTTLVTTIGSDPQSLSTEMPELELAKALENAGEAIVFRHFIPRFMWKFQTWMGLGQATKLIDAGATFDRVCAKYILAKRKEIQEIDHHHDHPDGESEDVLTYFMNLDTSKYELLKPSDDKFLRDTIVASILAMRDTTSTALTWFFWLISENPYVEAKIRQEINTNLPKAESSQERSWSAIDRKDYLNKLVYLHGALFETMRLYPPIPFECTSPIKSDVLPSGHRIEANFSIIIPIYLMGRMKSIWGEDALQFKPERWISETGKLRHEPSSKFFVFNSGPRICPGKNLAMLVMKNVVVEILQNYDIKLVKGHKVKPKPRLVLQMKHGLRKHFGYLHIKQTLQSYHWNWPVLGMLPAVPLWLNRIDDLIWVIEKNNLTFLFKGPWFTRMDMLFTVDPANIHHMLSSNFSNYIKGPEFREIVDVFGNAMFNTEAELWRNLRMSTQVILSRQSFQNFSMSVTTSKIKDVLLPLLSRFSEEGTIVDLQDVFRRFMFNTTVVTTVVSDPQSLSTEMPEFELAKALEDAGEAIVIRHLIPRFVWKFQRWMRLGQEKKLIEAGATFDRVCAKYILAKREEIRAQEIDHHHDHSDEESEDLLTYFIKLDTSKYELLKPSDDKFLRDTILASIVAMRDTTSTALTWFFWLTSKNPHVEAKIRQEINTNLPKAESSQERPWSANDRKEYLNKLVYLHGALFETMRLYPPIPFERSSPIQSDVLPSGHRIEANFTIIIPIYLMGRMRSIWGEDAVEFKPERWISETGDLSLLPSSLHLTPVQEFVLVSI</sequence>
<dbReference type="PANTHER" id="PTHR24296">
    <property type="entry name" value="CYTOCHROME P450"/>
    <property type="match status" value="1"/>
</dbReference>
<keyword evidence="9" id="KW-1185">Reference proteome</keyword>
<dbReference type="InterPro" id="IPR017972">
    <property type="entry name" value="Cyt_P450_CS"/>
</dbReference>
<dbReference type="InterPro" id="IPR001128">
    <property type="entry name" value="Cyt_P450"/>
</dbReference>
<proteinExistence type="inferred from homology"/>
<evidence type="ECO:0000256" key="2">
    <source>
        <dbReference type="ARBA" id="ARBA00010617"/>
    </source>
</evidence>
<evidence type="ECO:0000256" key="6">
    <source>
        <dbReference type="ARBA" id="ARBA00023004"/>
    </source>
</evidence>
<comment type="caution">
    <text evidence="8">The sequence shown here is derived from an EMBL/GenBank/DDBJ whole genome shotgun (WGS) entry which is preliminary data.</text>
</comment>
<evidence type="ECO:0008006" key="10">
    <source>
        <dbReference type="Google" id="ProtNLM"/>
    </source>
</evidence>
<evidence type="ECO:0000256" key="7">
    <source>
        <dbReference type="ARBA" id="ARBA00023033"/>
    </source>
</evidence>
<keyword evidence="4" id="KW-0479">Metal-binding</keyword>